<dbReference type="PROSITE" id="PS00958">
    <property type="entry name" value="TRANSALDOLASE_2"/>
    <property type="match status" value="1"/>
</dbReference>
<dbReference type="Pfam" id="PF00923">
    <property type="entry name" value="TAL_FSA"/>
    <property type="match status" value="1"/>
</dbReference>
<dbReference type="PANTHER" id="PTHR10683:SF18">
    <property type="entry name" value="TRANSALDOLASE"/>
    <property type="match status" value="1"/>
</dbReference>
<dbReference type="GO" id="GO:0005737">
    <property type="term" value="C:cytoplasm"/>
    <property type="evidence" value="ECO:0007669"/>
    <property type="project" value="UniProtKB-UniRule"/>
</dbReference>
<comment type="catalytic activity">
    <reaction evidence="9 11">
        <text>D-sedoheptulose 7-phosphate + D-glyceraldehyde 3-phosphate = D-erythrose 4-phosphate + beta-D-fructose 6-phosphate</text>
        <dbReference type="Rhea" id="RHEA:17053"/>
        <dbReference type="ChEBI" id="CHEBI:16897"/>
        <dbReference type="ChEBI" id="CHEBI:57483"/>
        <dbReference type="ChEBI" id="CHEBI:57634"/>
        <dbReference type="ChEBI" id="CHEBI:59776"/>
        <dbReference type="EC" id="2.2.1.2"/>
    </reaction>
</comment>
<dbReference type="InterPro" id="IPR018225">
    <property type="entry name" value="Transaldolase_AS"/>
</dbReference>
<dbReference type="GO" id="GO:0004801">
    <property type="term" value="F:transaldolase activity"/>
    <property type="evidence" value="ECO:0007669"/>
    <property type="project" value="UniProtKB-UniRule"/>
</dbReference>
<evidence type="ECO:0000256" key="2">
    <source>
        <dbReference type="ARBA" id="ARBA00004857"/>
    </source>
</evidence>
<evidence type="ECO:0000256" key="4">
    <source>
        <dbReference type="ARBA" id="ARBA00011738"/>
    </source>
</evidence>
<comment type="pathway">
    <text evidence="2 11">Carbohydrate degradation; pentose phosphate pathway; D-glyceraldehyde 3-phosphate and beta-D-fructose 6-phosphate from D-ribose 5-phosphate and D-xylulose 5-phosphate (non-oxidative stage): step 2/3.</text>
</comment>
<sequence length="321" mass="35160">MKQVDKLSSFTTIVADTGDIASIAKIQPQDATTNPSLILKAANVADYQPLLNEAALSAESLEDAADRVLVNFGSEILKHVKGRVSTEVDASLSFDTEKTVAKARRIIALYQEKGIGRGRVLIKIAATWEGVQAAKVLEEEGIHCNLTLIFSAAQAEIAANAKATLISPFVGRIYDWYKKKAGESWVESENRGVNDPGVKSVTNIFHLLKGMGSETQIMGASFRNKDQIIALAGCDLLTISPALIQELSESEEAFEPQLDKAKVQPLCRKPMTESQWRLAMCEDEMASFKLDEGIRAFMKDTMKLKEILRSLEAARGKAWAN</sequence>
<keyword evidence="7 11" id="KW-0570">Pentose shunt</keyword>
<evidence type="ECO:0000256" key="8">
    <source>
        <dbReference type="ARBA" id="ARBA00023270"/>
    </source>
</evidence>
<reference evidence="12 13" key="1">
    <citation type="submission" date="2019-12" db="EMBL/GenBank/DDBJ databases">
        <title>Microbes associate with the intestines of laboratory mice.</title>
        <authorList>
            <person name="Navarre W."/>
            <person name="Wong E."/>
        </authorList>
    </citation>
    <scope>NUCLEOTIDE SEQUENCE [LARGE SCALE GENOMIC DNA]</scope>
    <source>
        <strain evidence="12 13">NM82_D38</strain>
    </source>
</reference>
<evidence type="ECO:0000256" key="1">
    <source>
        <dbReference type="ARBA" id="ARBA00003518"/>
    </source>
</evidence>
<comment type="similarity">
    <text evidence="3 11">Belongs to the transaldolase family. Type 1 subfamily.</text>
</comment>
<keyword evidence="13" id="KW-1185">Reference proteome</keyword>
<evidence type="ECO:0000256" key="10">
    <source>
        <dbReference type="NCBIfam" id="TIGR00874"/>
    </source>
</evidence>
<dbReference type="NCBIfam" id="TIGR00874">
    <property type="entry name" value="talAB"/>
    <property type="match status" value="1"/>
</dbReference>
<dbReference type="InterPro" id="IPR004730">
    <property type="entry name" value="Transaldolase_1"/>
</dbReference>
<comment type="subunit">
    <text evidence="4">Homodimer.</text>
</comment>
<proteinExistence type="inferred from homology"/>
<keyword evidence="6 11" id="KW-0808">Transferase</keyword>
<evidence type="ECO:0000256" key="7">
    <source>
        <dbReference type="ARBA" id="ARBA00023126"/>
    </source>
</evidence>
<dbReference type="AlphaFoldDB" id="A0A6L6YGM5"/>
<name>A0A6L6YGM5_9BURK</name>
<dbReference type="Gene3D" id="3.20.20.70">
    <property type="entry name" value="Aldolase class I"/>
    <property type="match status" value="1"/>
</dbReference>
<dbReference type="SUPFAM" id="SSF51569">
    <property type="entry name" value="Aldolase"/>
    <property type="match status" value="1"/>
</dbReference>
<dbReference type="GO" id="GO:0006098">
    <property type="term" value="P:pentose-phosphate shunt"/>
    <property type="evidence" value="ECO:0007669"/>
    <property type="project" value="UniProtKB-UniRule"/>
</dbReference>
<dbReference type="InterPro" id="IPR013785">
    <property type="entry name" value="Aldolase_TIM"/>
</dbReference>
<evidence type="ECO:0000256" key="6">
    <source>
        <dbReference type="ARBA" id="ARBA00022679"/>
    </source>
</evidence>
<gene>
    <name evidence="12" type="primary">tal</name>
    <name evidence="12" type="ORF">E5987_02055</name>
</gene>
<dbReference type="PROSITE" id="PS01054">
    <property type="entry name" value="TRANSALDOLASE_1"/>
    <property type="match status" value="1"/>
</dbReference>
<dbReference type="Proteomes" id="UP000472580">
    <property type="component" value="Unassembled WGS sequence"/>
</dbReference>
<organism evidence="12 13">
    <name type="scientific">Parasutterella muris</name>
    <dbReference type="NCBI Taxonomy" id="2565572"/>
    <lineage>
        <taxon>Bacteria</taxon>
        <taxon>Pseudomonadati</taxon>
        <taxon>Pseudomonadota</taxon>
        <taxon>Betaproteobacteria</taxon>
        <taxon>Burkholderiales</taxon>
        <taxon>Sutterellaceae</taxon>
        <taxon>Parasutterella</taxon>
    </lineage>
</organism>
<keyword evidence="8" id="KW-0704">Schiff base</keyword>
<dbReference type="CDD" id="cd00957">
    <property type="entry name" value="Transaldolase_TalAB"/>
    <property type="match status" value="1"/>
</dbReference>
<comment type="function">
    <text evidence="1 11">Transaldolase is important for the balance of metabolites in the pentose-phosphate pathway.</text>
</comment>
<evidence type="ECO:0000256" key="5">
    <source>
        <dbReference type="ARBA" id="ARBA00013151"/>
    </source>
</evidence>
<dbReference type="PANTHER" id="PTHR10683">
    <property type="entry name" value="TRANSALDOLASE"/>
    <property type="match status" value="1"/>
</dbReference>
<evidence type="ECO:0000313" key="13">
    <source>
        <dbReference type="Proteomes" id="UP000472580"/>
    </source>
</evidence>
<protein>
    <recommendedName>
        <fullName evidence="5 10">Transaldolase</fullName>
        <ecNumber evidence="5 10">2.2.1.2</ecNumber>
    </recommendedName>
</protein>
<dbReference type="GO" id="GO:0005975">
    <property type="term" value="P:carbohydrate metabolic process"/>
    <property type="evidence" value="ECO:0007669"/>
    <property type="project" value="InterPro"/>
</dbReference>
<evidence type="ECO:0000256" key="3">
    <source>
        <dbReference type="ARBA" id="ARBA00008012"/>
    </source>
</evidence>
<dbReference type="EMBL" id="WSRP01000004">
    <property type="protein sequence ID" value="MVX55992.1"/>
    <property type="molecule type" value="Genomic_DNA"/>
</dbReference>
<accession>A0A6L6YGM5</accession>
<evidence type="ECO:0000313" key="12">
    <source>
        <dbReference type="EMBL" id="MVX55992.1"/>
    </source>
</evidence>
<dbReference type="InterPro" id="IPR001585">
    <property type="entry name" value="TAL/FSA"/>
</dbReference>
<evidence type="ECO:0000256" key="9">
    <source>
        <dbReference type="ARBA" id="ARBA00048810"/>
    </source>
</evidence>
<dbReference type="UniPathway" id="UPA00115">
    <property type="reaction ID" value="UER00414"/>
</dbReference>
<dbReference type="OrthoDB" id="9809101at2"/>
<evidence type="ECO:0000256" key="11">
    <source>
        <dbReference type="RuleBase" id="RU004155"/>
    </source>
</evidence>
<comment type="caution">
    <text evidence="12">The sequence shown here is derived from an EMBL/GenBank/DDBJ whole genome shotgun (WGS) entry which is preliminary data.</text>
</comment>
<dbReference type="EC" id="2.2.1.2" evidence="5 10"/>